<dbReference type="SUPFAM" id="SSF48208">
    <property type="entry name" value="Six-hairpin glycosidases"/>
    <property type="match status" value="1"/>
</dbReference>
<protein>
    <recommendedName>
        <fullName evidence="8">Glycosyl hydrolase 36 catalytic domain-containing protein</fullName>
    </recommendedName>
</protein>
<dbReference type="InterPro" id="IPR033432">
    <property type="entry name" value="GH94_catalytic"/>
</dbReference>
<feature type="domain" description="SOGP N-terminal" evidence="5">
    <location>
        <begin position="19"/>
        <end position="233"/>
    </location>
</feature>
<dbReference type="InterPro" id="IPR008928">
    <property type="entry name" value="6-hairpin_glycosidase_sf"/>
</dbReference>
<dbReference type="InterPro" id="IPR052047">
    <property type="entry name" value="GH94_Enzymes"/>
</dbReference>
<dbReference type="Pfam" id="PF21250">
    <property type="entry name" value="SOGP_2nd"/>
    <property type="match status" value="1"/>
</dbReference>
<keyword evidence="2" id="KW-0808">Transferase</keyword>
<evidence type="ECO:0000259" key="4">
    <source>
        <dbReference type="Pfam" id="PF21250"/>
    </source>
</evidence>
<dbReference type="Proteomes" id="UP001495147">
    <property type="component" value="Unassembled WGS sequence"/>
</dbReference>
<keyword evidence="1" id="KW-0328">Glycosyltransferase</keyword>
<dbReference type="RefSeq" id="WP_347705262.1">
    <property type="nucleotide sequence ID" value="NZ_JBDPZD010000003.1"/>
</dbReference>
<gene>
    <name evidence="6" type="ORF">ABDJ85_13275</name>
</gene>
<dbReference type="PANTHER" id="PTHR37469:SF2">
    <property type="entry name" value="CELLOBIONIC ACID PHOSPHORYLASE"/>
    <property type="match status" value="1"/>
</dbReference>
<evidence type="ECO:0000313" key="7">
    <source>
        <dbReference type="Proteomes" id="UP001495147"/>
    </source>
</evidence>
<evidence type="ECO:0000256" key="1">
    <source>
        <dbReference type="ARBA" id="ARBA00022676"/>
    </source>
</evidence>
<sequence length="1117" mass="122010">MSAPPFFLLRNAAGLQFELLSHGSPRRILADGLMLNLFPGTELEGGLTNLWLYGNGRSTPLLGPGSPLSFQCEPHGLLGLGHWGRLQLRLSLSLHPESLAWAWRLEQRNLGTEPIDTTLVMTQDVGLADYGAIRLNEFYVSQYLDHQPLTDPKHGTVLAVRQNQPQGSRHPQLLASSLRRTVAYATDALQVFGRQAREAEHPPAPQLPLPGRRLQHEHAMLALQDEPLSLAPGGGGHTGFVFELCLHHPAPSSAADLHRLDAPRRQLPTLAVPSSGGGRAVQASLFHSAAQWPARDLSATELATYFGGERRHEEWQDGRLLSFFQQSPEGEARHIALRAKELAVDRPHGHLLRSGQHLTPDENALTSTCWMGGIFHSMLTQGHVSFNRVLSTQRSYLGLMRSNGLRVFVDSPHGREGRDGWQLLGLPSAFEMGPQHCRWIYACGEGSDARVIEVRSSASATPDRMQLQLRTLAGAPARVRLSLQLALTGDDGATPASSPLLAQLTRHGQALRVGLPPGSALAERFPRGAFWLSVGEGSEIQRLGDDALLYPDATSRHQPQLCLDLAAAPAHDIELHVALTPEAPQLPDLQADRPLALPRFTGPAAPQMAVVADMLPWFQHNALVHYLSPRGLEQYSGGGWGTRDVCQGPVEMLLALGETAPVHDLLLRTFSAQNLDGDWPQWFMFFERDAAVRAGDSHGDIVFWPVFALAHYLIASGDASVLDEVLPFHDDAPAPLREHLARALALIQRRLVPGTRLTAYWHGDWNDSLQPADPQLRERLASSWTVTLQVQTLALIARALHQVGDTPLAERCAREAEAVQAEFQQLLVQDGVVAGCGYFPADGTPELWIHPTDTRTGLRYSLLPMMHAVLADMLSPAQAEQQAALIQQHLQGPDGARLFDAPIPYAGGVSTRFQRAETASFFGREIGIMYMHAHLRWCQTLAHLGRAQDFWDALQQAIPIGLPERVPASSRRQSNCYYSSSDAAFPDRYAASLSYDAALAGEVPLDGGWRVYSSGPGIALGLVLRHLLGLQLEHDALLLDPVLPPQLDGLRVSVQLGGIAFELHYRVGPQGHGVRQVLADDGQPVPATRRAHAYRTGAMAVARPEAGSVVKWTVELG</sequence>
<dbReference type="InterPro" id="IPR037018">
    <property type="entry name" value="GH65_N"/>
</dbReference>
<feature type="domain" description="Glycoside phosphorylase super sandwich" evidence="4">
    <location>
        <begin position="309"/>
        <end position="573"/>
    </location>
</feature>
<evidence type="ECO:0000256" key="2">
    <source>
        <dbReference type="ARBA" id="ARBA00022679"/>
    </source>
</evidence>
<dbReference type="PANTHER" id="PTHR37469">
    <property type="entry name" value="CELLOBIONIC ACID PHOSPHORYLASE-RELATED"/>
    <property type="match status" value="1"/>
</dbReference>
<evidence type="ECO:0008006" key="8">
    <source>
        <dbReference type="Google" id="ProtNLM"/>
    </source>
</evidence>
<dbReference type="Pfam" id="PF21958">
    <property type="entry name" value="SOGP_N"/>
    <property type="match status" value="1"/>
</dbReference>
<evidence type="ECO:0000259" key="5">
    <source>
        <dbReference type="Pfam" id="PF21958"/>
    </source>
</evidence>
<reference evidence="6 7" key="1">
    <citation type="submission" date="2024-05" db="EMBL/GenBank/DDBJ databases">
        <title>Roseateles sp. DJS-2-20 16S ribosomal RNA gene Genome sequencing and assembly.</title>
        <authorList>
            <person name="Woo H."/>
        </authorList>
    </citation>
    <scope>NUCLEOTIDE SEQUENCE [LARGE SCALE GENOMIC DNA]</scope>
    <source>
        <strain evidence="6 7">DJS-2-20</strain>
    </source>
</reference>
<dbReference type="Pfam" id="PF17167">
    <property type="entry name" value="Glyco_hydro_94"/>
    <property type="match status" value="1"/>
</dbReference>
<comment type="caution">
    <text evidence="6">The sequence shown here is derived from an EMBL/GenBank/DDBJ whole genome shotgun (WGS) entry which is preliminary data.</text>
</comment>
<dbReference type="Gene3D" id="2.60.420.10">
    <property type="entry name" value="Maltose phosphorylase, domain 3"/>
    <property type="match status" value="1"/>
</dbReference>
<dbReference type="InterPro" id="IPR012341">
    <property type="entry name" value="6hp_glycosidase-like_sf"/>
</dbReference>
<feature type="domain" description="Glycosyl hydrolase 94 catalytic" evidence="3">
    <location>
        <begin position="696"/>
        <end position="897"/>
    </location>
</feature>
<name>A0ABV0G427_9BURK</name>
<accession>A0ABV0G427</accession>
<dbReference type="InterPro" id="IPR053831">
    <property type="entry name" value="SOGP_N"/>
</dbReference>
<organism evidence="6 7">
    <name type="scientific">Roseateles paludis</name>
    <dbReference type="NCBI Taxonomy" id="3145238"/>
    <lineage>
        <taxon>Bacteria</taxon>
        <taxon>Pseudomonadati</taxon>
        <taxon>Pseudomonadota</taxon>
        <taxon>Betaproteobacteria</taxon>
        <taxon>Burkholderiales</taxon>
        <taxon>Sphaerotilaceae</taxon>
        <taxon>Roseateles</taxon>
    </lineage>
</organism>
<proteinExistence type="predicted"/>
<dbReference type="InterPro" id="IPR048771">
    <property type="entry name" value="SOGP_2nd"/>
</dbReference>
<dbReference type="EMBL" id="JBDPZD010000003">
    <property type="protein sequence ID" value="MEO3692445.1"/>
    <property type="molecule type" value="Genomic_DNA"/>
</dbReference>
<evidence type="ECO:0000259" key="3">
    <source>
        <dbReference type="Pfam" id="PF17167"/>
    </source>
</evidence>
<dbReference type="Gene3D" id="1.50.10.10">
    <property type="match status" value="1"/>
</dbReference>
<evidence type="ECO:0000313" key="6">
    <source>
        <dbReference type="EMBL" id="MEO3692445.1"/>
    </source>
</evidence>
<keyword evidence="7" id="KW-1185">Reference proteome</keyword>
<dbReference type="Gene3D" id="2.70.98.40">
    <property type="entry name" value="Glycoside hydrolase, family 65, N-terminal domain"/>
    <property type="match status" value="1"/>
</dbReference>